<dbReference type="GO" id="GO:0046872">
    <property type="term" value="F:metal ion binding"/>
    <property type="evidence" value="ECO:0007669"/>
    <property type="project" value="UniProtKB-KW"/>
</dbReference>
<dbReference type="CDD" id="cd02968">
    <property type="entry name" value="SCO"/>
    <property type="match status" value="1"/>
</dbReference>
<gene>
    <name evidence="7" type="ORF">IC621_15250</name>
</gene>
<sequence>MRRKLRLIVFTLVLCIITACSGSGESISDFTFVNQNNEKVGLKELKGKIWVADFVFTSCETVCPPMTAHMTELQKRAEQAGTDVHFVSFSVDPEVDTPEKLTEFAENYPLNLKKWDFLTGYTQEEIEAFAKKNFQVLVKKPEGEEQVIHGTSFYLMNQNGELVSDYNGFKDVPYEEIIEDIKKLQ</sequence>
<dbReference type="PROSITE" id="PS51352">
    <property type="entry name" value="THIOREDOXIN_2"/>
    <property type="match status" value="1"/>
</dbReference>
<keyword evidence="5" id="KW-0732">Signal</keyword>
<proteinExistence type="inferred from homology"/>
<feature type="binding site" evidence="3">
    <location>
        <position position="59"/>
    </location>
    <ligand>
        <name>Cu cation</name>
        <dbReference type="ChEBI" id="CHEBI:23378"/>
    </ligand>
</feature>
<feature type="disulfide bond" description="Redox-active" evidence="4">
    <location>
        <begin position="59"/>
        <end position="63"/>
    </location>
</feature>
<evidence type="ECO:0000313" key="8">
    <source>
        <dbReference type="Proteomes" id="UP000626844"/>
    </source>
</evidence>
<dbReference type="PANTHER" id="PTHR12151">
    <property type="entry name" value="ELECTRON TRANSPORT PROTIN SCO1/SENC FAMILY MEMBER"/>
    <property type="match status" value="1"/>
</dbReference>
<dbReference type="Pfam" id="PF02630">
    <property type="entry name" value="SCO1-SenC"/>
    <property type="match status" value="1"/>
</dbReference>
<dbReference type="InterPro" id="IPR036249">
    <property type="entry name" value="Thioredoxin-like_sf"/>
</dbReference>
<protein>
    <submittedName>
        <fullName evidence="7">SCO family protein</fullName>
    </submittedName>
</protein>
<comment type="caution">
    <text evidence="7">The sequence shown here is derived from an EMBL/GenBank/DDBJ whole genome shotgun (WGS) entry which is preliminary data.</text>
</comment>
<keyword evidence="4" id="KW-1015">Disulfide bond</keyword>
<name>A0A926NKE8_9BACI</name>
<dbReference type="EMBL" id="JACXAI010000020">
    <property type="protein sequence ID" value="MBD1381593.1"/>
    <property type="molecule type" value="Genomic_DNA"/>
</dbReference>
<keyword evidence="2 3" id="KW-0186">Copper</keyword>
<dbReference type="InterPro" id="IPR003782">
    <property type="entry name" value="SCO1/SenC"/>
</dbReference>
<evidence type="ECO:0000256" key="1">
    <source>
        <dbReference type="ARBA" id="ARBA00010996"/>
    </source>
</evidence>
<feature type="chain" id="PRO_5037825825" evidence="5">
    <location>
        <begin position="22"/>
        <end position="185"/>
    </location>
</feature>
<evidence type="ECO:0000256" key="5">
    <source>
        <dbReference type="SAM" id="SignalP"/>
    </source>
</evidence>
<feature type="binding site" evidence="3">
    <location>
        <position position="149"/>
    </location>
    <ligand>
        <name>Cu cation</name>
        <dbReference type="ChEBI" id="CHEBI:23378"/>
    </ligand>
</feature>
<evidence type="ECO:0000256" key="3">
    <source>
        <dbReference type="PIRSR" id="PIRSR603782-1"/>
    </source>
</evidence>
<dbReference type="Proteomes" id="UP000626844">
    <property type="component" value="Unassembled WGS sequence"/>
</dbReference>
<feature type="binding site" evidence="3">
    <location>
        <position position="63"/>
    </location>
    <ligand>
        <name>Cu cation</name>
        <dbReference type="ChEBI" id="CHEBI:23378"/>
    </ligand>
</feature>
<evidence type="ECO:0000256" key="2">
    <source>
        <dbReference type="ARBA" id="ARBA00023008"/>
    </source>
</evidence>
<dbReference type="RefSeq" id="WP_191159193.1">
    <property type="nucleotide sequence ID" value="NZ_JACXAI010000020.1"/>
</dbReference>
<reference evidence="7" key="1">
    <citation type="submission" date="2020-09" db="EMBL/GenBank/DDBJ databases">
        <title>A novel bacterium of genus Bacillus, isolated from South China Sea.</title>
        <authorList>
            <person name="Huang H."/>
            <person name="Mo K."/>
            <person name="Hu Y."/>
        </authorList>
    </citation>
    <scope>NUCLEOTIDE SEQUENCE</scope>
    <source>
        <strain evidence="7">IB182487</strain>
    </source>
</reference>
<accession>A0A926NKE8</accession>
<dbReference type="PANTHER" id="PTHR12151:SF25">
    <property type="entry name" value="LINALOOL DEHYDRATASE_ISOMERASE DOMAIN-CONTAINING PROTEIN"/>
    <property type="match status" value="1"/>
</dbReference>
<organism evidence="7 8">
    <name type="scientific">Metabacillus arenae</name>
    <dbReference type="NCBI Taxonomy" id="2771434"/>
    <lineage>
        <taxon>Bacteria</taxon>
        <taxon>Bacillati</taxon>
        <taxon>Bacillota</taxon>
        <taxon>Bacilli</taxon>
        <taxon>Bacillales</taxon>
        <taxon>Bacillaceae</taxon>
        <taxon>Metabacillus</taxon>
    </lineage>
</organism>
<feature type="domain" description="Thioredoxin" evidence="6">
    <location>
        <begin position="21"/>
        <end position="185"/>
    </location>
</feature>
<evidence type="ECO:0000256" key="4">
    <source>
        <dbReference type="PIRSR" id="PIRSR603782-2"/>
    </source>
</evidence>
<comment type="similarity">
    <text evidence="1">Belongs to the SCO1/2 family.</text>
</comment>
<dbReference type="Gene3D" id="3.40.30.10">
    <property type="entry name" value="Glutaredoxin"/>
    <property type="match status" value="1"/>
</dbReference>
<dbReference type="PROSITE" id="PS51257">
    <property type="entry name" value="PROKAR_LIPOPROTEIN"/>
    <property type="match status" value="1"/>
</dbReference>
<keyword evidence="3" id="KW-0479">Metal-binding</keyword>
<evidence type="ECO:0000313" key="7">
    <source>
        <dbReference type="EMBL" id="MBD1381593.1"/>
    </source>
</evidence>
<evidence type="ECO:0000259" key="6">
    <source>
        <dbReference type="PROSITE" id="PS51352"/>
    </source>
</evidence>
<dbReference type="AlphaFoldDB" id="A0A926NKE8"/>
<keyword evidence="8" id="KW-1185">Reference proteome</keyword>
<dbReference type="InterPro" id="IPR013766">
    <property type="entry name" value="Thioredoxin_domain"/>
</dbReference>
<dbReference type="SUPFAM" id="SSF52833">
    <property type="entry name" value="Thioredoxin-like"/>
    <property type="match status" value="1"/>
</dbReference>
<feature type="signal peptide" evidence="5">
    <location>
        <begin position="1"/>
        <end position="21"/>
    </location>
</feature>